<organism evidence="2 3">
    <name type="scientific">Xanthomonas phage Mallos</name>
    <dbReference type="NCBI Taxonomy" id="2939131"/>
    <lineage>
        <taxon>Viruses</taxon>
        <taxon>Duplodnaviria</taxon>
        <taxon>Heunggongvirae</taxon>
        <taxon>Uroviricota</taxon>
        <taxon>Caudoviricetes</taxon>
        <taxon>Mesyanzhinovviridae</taxon>
        <taxon>Bradleyvirinae</taxon>
        <taxon>Mallosvirus</taxon>
        <taxon>Mallosvirus mallos</taxon>
    </lineage>
</organism>
<feature type="region of interest" description="Disordered" evidence="1">
    <location>
        <begin position="118"/>
        <end position="154"/>
    </location>
</feature>
<evidence type="ECO:0000256" key="1">
    <source>
        <dbReference type="SAM" id="MobiDB-lite"/>
    </source>
</evidence>
<protein>
    <submittedName>
        <fullName evidence="2">Uncharacterized protein</fullName>
    </submittedName>
</protein>
<name>A0A9E7E231_9CAUD</name>
<gene>
    <name evidence="2" type="ORF">Mallos_BL60063</name>
</gene>
<reference evidence="2" key="1">
    <citation type="journal article" date="2022" name="Viruses">
        <title>Isolation of novel Xanthomonas phages for the plant pathogens X. translucens and X. campestris.</title>
        <authorList>
            <person name="Erdrich S.H."/>
            <person name="Sharma V."/>
            <person name="Schurr U."/>
            <person name="Arsova B."/>
            <person name="Frunzke J."/>
        </authorList>
    </citation>
    <scope>NUCLEOTIDE SEQUENCE</scope>
</reference>
<dbReference type="EMBL" id="ON189047">
    <property type="protein sequence ID" value="URA07171.1"/>
    <property type="molecule type" value="Genomic_DNA"/>
</dbReference>
<keyword evidence="3" id="KW-1185">Reference proteome</keyword>
<accession>A0A9E7E231</accession>
<feature type="compositionally biased region" description="Basic and acidic residues" evidence="1">
    <location>
        <begin position="126"/>
        <end position="140"/>
    </location>
</feature>
<sequence>MESSTMSVQFAQVYFVRGEMPSHQRTRYEVKDPPTTGWGHVAIIPGPKRSTLLSPFSLEAWQVSNSCDELKSAKYVDITPERLAHFINEAWEMNVKLGFQRDHGVAAMVLTELGQPVPKFLPPPPSERRAGYASEEEKPRGGKPVVESSLKPCNPSSKRADVARFFMADEPQSLHEAMAKLGLTRSGVLSHLFTLNKDHGVGYELVRDCATLIVPEGFDLFAWEAPVKVEKPAPTNDDGTPKEPPKKRTSGKPIVEERLQPIPEPGKRAQIARIFLDWAPIAKGQEALDIDRSAVLSHLFTINKENGLGYELSEDATQARLLIPDGHTVFCAKQPRTKKAAPASE</sequence>
<feature type="region of interest" description="Disordered" evidence="1">
    <location>
        <begin position="230"/>
        <end position="252"/>
    </location>
</feature>
<evidence type="ECO:0000313" key="2">
    <source>
        <dbReference type="EMBL" id="URA07171.1"/>
    </source>
</evidence>
<evidence type="ECO:0000313" key="3">
    <source>
        <dbReference type="Proteomes" id="UP001056460"/>
    </source>
</evidence>
<dbReference type="Proteomes" id="UP001056460">
    <property type="component" value="Segment"/>
</dbReference>
<proteinExistence type="predicted"/>